<dbReference type="PANTHER" id="PTHR43744:SF12">
    <property type="entry name" value="ABC TRANSPORTER PERMEASE PROTEIN MG189-RELATED"/>
    <property type="match status" value="1"/>
</dbReference>
<evidence type="ECO:0000256" key="5">
    <source>
        <dbReference type="ARBA" id="ARBA00022989"/>
    </source>
</evidence>
<dbReference type="AlphaFoldDB" id="A0A7X0NS69"/>
<evidence type="ECO:0000259" key="8">
    <source>
        <dbReference type="PROSITE" id="PS50928"/>
    </source>
</evidence>
<dbReference type="RefSeq" id="WP_185103086.1">
    <property type="nucleotide sequence ID" value="NZ_JACHMI010000001.1"/>
</dbReference>
<feature type="domain" description="ABC transmembrane type-1" evidence="8">
    <location>
        <begin position="71"/>
        <end position="260"/>
    </location>
</feature>
<feature type="transmembrane region" description="Helical" evidence="7">
    <location>
        <begin position="108"/>
        <end position="133"/>
    </location>
</feature>
<keyword evidence="5 7" id="KW-1133">Transmembrane helix</keyword>
<keyword evidence="10" id="KW-1185">Reference proteome</keyword>
<feature type="transmembrane region" description="Helical" evidence="7">
    <location>
        <begin position="139"/>
        <end position="160"/>
    </location>
</feature>
<feature type="transmembrane region" description="Helical" evidence="7">
    <location>
        <begin position="181"/>
        <end position="203"/>
    </location>
</feature>
<proteinExistence type="inferred from homology"/>
<accession>A0A7X0NS69</accession>
<keyword evidence="2 7" id="KW-0813">Transport</keyword>
<dbReference type="InterPro" id="IPR000515">
    <property type="entry name" value="MetI-like"/>
</dbReference>
<evidence type="ECO:0000256" key="1">
    <source>
        <dbReference type="ARBA" id="ARBA00004651"/>
    </source>
</evidence>
<evidence type="ECO:0000313" key="10">
    <source>
        <dbReference type="Proteomes" id="UP000565579"/>
    </source>
</evidence>
<feature type="transmembrane region" description="Helical" evidence="7">
    <location>
        <begin position="70"/>
        <end position="96"/>
    </location>
</feature>
<dbReference type="Pfam" id="PF00528">
    <property type="entry name" value="BPD_transp_1"/>
    <property type="match status" value="1"/>
</dbReference>
<evidence type="ECO:0000256" key="2">
    <source>
        <dbReference type="ARBA" id="ARBA00022448"/>
    </source>
</evidence>
<gene>
    <name evidence="9" type="ORF">HD593_003416</name>
</gene>
<reference evidence="9 10" key="1">
    <citation type="submission" date="2020-08" db="EMBL/GenBank/DDBJ databases">
        <title>Sequencing the genomes of 1000 actinobacteria strains.</title>
        <authorList>
            <person name="Klenk H.-P."/>
        </authorList>
    </citation>
    <scope>NUCLEOTIDE SEQUENCE [LARGE SCALE GENOMIC DNA]</scope>
    <source>
        <strain evidence="9 10">DSM 43768</strain>
    </source>
</reference>
<evidence type="ECO:0000256" key="3">
    <source>
        <dbReference type="ARBA" id="ARBA00022475"/>
    </source>
</evidence>
<dbReference type="SUPFAM" id="SSF161098">
    <property type="entry name" value="MetI-like"/>
    <property type="match status" value="1"/>
</dbReference>
<dbReference type="GO" id="GO:0055085">
    <property type="term" value="P:transmembrane transport"/>
    <property type="evidence" value="ECO:0007669"/>
    <property type="project" value="InterPro"/>
</dbReference>
<dbReference type="GO" id="GO:0005886">
    <property type="term" value="C:plasma membrane"/>
    <property type="evidence" value="ECO:0007669"/>
    <property type="project" value="UniProtKB-SubCell"/>
</dbReference>
<comment type="subcellular location">
    <subcellularLocation>
        <location evidence="1 7">Cell membrane</location>
        <topology evidence="1 7">Multi-pass membrane protein</topology>
    </subcellularLocation>
</comment>
<dbReference type="Proteomes" id="UP000565579">
    <property type="component" value="Unassembled WGS sequence"/>
</dbReference>
<dbReference type="PROSITE" id="PS50928">
    <property type="entry name" value="ABC_TM1"/>
    <property type="match status" value="1"/>
</dbReference>
<dbReference type="CDD" id="cd06261">
    <property type="entry name" value="TM_PBP2"/>
    <property type="match status" value="1"/>
</dbReference>
<keyword evidence="4 7" id="KW-0812">Transmembrane</keyword>
<name>A0A7X0NS69_9ACTN</name>
<comment type="similarity">
    <text evidence="7">Belongs to the binding-protein-dependent transport system permease family.</text>
</comment>
<evidence type="ECO:0000256" key="4">
    <source>
        <dbReference type="ARBA" id="ARBA00022692"/>
    </source>
</evidence>
<keyword evidence="9" id="KW-0762">Sugar transport</keyword>
<feature type="transmembrane region" description="Helical" evidence="7">
    <location>
        <begin position="239"/>
        <end position="260"/>
    </location>
</feature>
<dbReference type="InterPro" id="IPR035906">
    <property type="entry name" value="MetI-like_sf"/>
</dbReference>
<feature type="transmembrane region" description="Helical" evidence="7">
    <location>
        <begin position="12"/>
        <end position="32"/>
    </location>
</feature>
<keyword evidence="3" id="KW-1003">Cell membrane</keyword>
<protein>
    <submittedName>
        <fullName evidence="9">Multiple sugar transport system permease protein</fullName>
    </submittedName>
</protein>
<keyword evidence="6 7" id="KW-0472">Membrane</keyword>
<dbReference type="Gene3D" id="1.10.3720.10">
    <property type="entry name" value="MetI-like"/>
    <property type="match status" value="1"/>
</dbReference>
<dbReference type="PANTHER" id="PTHR43744">
    <property type="entry name" value="ABC TRANSPORTER PERMEASE PROTEIN MG189-RELATED-RELATED"/>
    <property type="match status" value="1"/>
</dbReference>
<organism evidence="9 10">
    <name type="scientific">Nonomuraea rubra</name>
    <dbReference type="NCBI Taxonomy" id="46180"/>
    <lineage>
        <taxon>Bacteria</taxon>
        <taxon>Bacillati</taxon>
        <taxon>Actinomycetota</taxon>
        <taxon>Actinomycetes</taxon>
        <taxon>Streptosporangiales</taxon>
        <taxon>Streptosporangiaceae</taxon>
        <taxon>Nonomuraea</taxon>
    </lineage>
</organism>
<evidence type="ECO:0000256" key="6">
    <source>
        <dbReference type="ARBA" id="ARBA00023136"/>
    </source>
</evidence>
<comment type="caution">
    <text evidence="9">The sequence shown here is derived from an EMBL/GenBank/DDBJ whole genome shotgun (WGS) entry which is preliminary data.</text>
</comment>
<sequence>MTRTTRRQRAIVYLGLTVGLALVAGPFLWTALSSFKPEREIRRDPPTFWPETWTLDNFAELFGRVDLGTAFANSLIIALVLVATNLLFCSMVGYAFAKLSFRGKNLAFGLVLVQLAIPAIVVMMPQFVLIARFGMVNTFLGIILPTVVTPLGVFMMRQFISDLPDELIDAARVDGAREFRVFFTIILPLCGPALATLGLITFLGSWNNFLWPAVVAQSEDLYTLPVALNILNGYEGTHYNLLVAGSVVVIAPILFLFVFLQRFFIQGIATTGLK</sequence>
<dbReference type="EMBL" id="JACHMI010000001">
    <property type="protein sequence ID" value="MBB6548621.1"/>
    <property type="molecule type" value="Genomic_DNA"/>
</dbReference>
<evidence type="ECO:0000313" key="9">
    <source>
        <dbReference type="EMBL" id="MBB6548621.1"/>
    </source>
</evidence>
<evidence type="ECO:0000256" key="7">
    <source>
        <dbReference type="RuleBase" id="RU363032"/>
    </source>
</evidence>